<dbReference type="PROSITE" id="PS00324">
    <property type="entry name" value="ASPARTOKINASE"/>
    <property type="match status" value="1"/>
</dbReference>
<reference evidence="17" key="1">
    <citation type="journal article" date="2021" name="PeerJ">
        <title>Extensive microbial diversity within the chicken gut microbiome revealed by metagenomics and culture.</title>
        <authorList>
            <person name="Gilroy R."/>
            <person name="Ravi A."/>
            <person name="Getino M."/>
            <person name="Pursley I."/>
            <person name="Horton D.L."/>
            <person name="Alikhan N.F."/>
            <person name="Baker D."/>
            <person name="Gharbi K."/>
            <person name="Hall N."/>
            <person name="Watson M."/>
            <person name="Adriaenssens E.M."/>
            <person name="Foster-Nyarko E."/>
            <person name="Jarju S."/>
            <person name="Secka A."/>
            <person name="Antonio M."/>
            <person name="Oren A."/>
            <person name="Chaudhuri R.R."/>
            <person name="La Ragione R."/>
            <person name="Hildebrand F."/>
            <person name="Pallen M.J."/>
        </authorList>
    </citation>
    <scope>NUCLEOTIDE SEQUENCE</scope>
    <source>
        <strain evidence="17">CHK179-5677</strain>
    </source>
</reference>
<evidence type="ECO:0000256" key="7">
    <source>
        <dbReference type="ARBA" id="ARBA00022679"/>
    </source>
</evidence>
<dbReference type="Gene3D" id="3.40.1160.10">
    <property type="entry name" value="Acetylglutamate kinase-like"/>
    <property type="match status" value="1"/>
</dbReference>
<dbReference type="CDD" id="cd04261">
    <property type="entry name" value="AAK_AKii-LysC-BS"/>
    <property type="match status" value="1"/>
</dbReference>
<evidence type="ECO:0000256" key="9">
    <source>
        <dbReference type="ARBA" id="ARBA00022777"/>
    </source>
</evidence>
<dbReference type="AlphaFoldDB" id="A0A921MJ69"/>
<comment type="function">
    <text evidence="1">Catalyzes the phosphorylation of the beta-carboxyl group of aspartic acid with ATP to yield 4-phospho-L-aspartate, which is involved in the branched biosynthetic pathway leading to the biosynthesis of amino acids threonine, isoleucine and methionine.</text>
</comment>
<dbReference type="Pfam" id="PF00696">
    <property type="entry name" value="AA_kinase"/>
    <property type="match status" value="1"/>
</dbReference>
<reference evidence="17" key="2">
    <citation type="submission" date="2021-09" db="EMBL/GenBank/DDBJ databases">
        <authorList>
            <person name="Gilroy R."/>
        </authorList>
    </citation>
    <scope>NUCLEOTIDE SEQUENCE</scope>
    <source>
        <strain evidence="17">CHK179-5677</strain>
    </source>
</reference>
<feature type="domain" description="Aspartate/glutamate/uridylate kinase" evidence="16">
    <location>
        <begin position="3"/>
        <end position="229"/>
    </location>
</feature>
<evidence type="ECO:0000256" key="3">
    <source>
        <dbReference type="ARBA" id="ARBA00004986"/>
    </source>
</evidence>
<accession>A0A921MJ69</accession>
<comment type="caution">
    <text evidence="17">The sequence shown here is derived from an EMBL/GenBank/DDBJ whole genome shotgun (WGS) entry which is preliminary data.</text>
</comment>
<protein>
    <recommendedName>
        <fullName evidence="14">Aspartokinase</fullName>
        <ecNumber evidence="14">2.7.2.4</ecNumber>
    </recommendedName>
</protein>
<dbReference type="InterPro" id="IPR036393">
    <property type="entry name" value="AceGlu_kinase-like_sf"/>
</dbReference>
<dbReference type="PANTHER" id="PTHR21499">
    <property type="entry name" value="ASPARTATE KINASE"/>
    <property type="match status" value="1"/>
</dbReference>
<keyword evidence="11" id="KW-0220">Diaminopimelate biosynthesis</keyword>
<evidence type="ECO:0000256" key="10">
    <source>
        <dbReference type="ARBA" id="ARBA00022840"/>
    </source>
</evidence>
<feature type="non-terminal residue" evidence="17">
    <location>
        <position position="252"/>
    </location>
</feature>
<evidence type="ECO:0000256" key="15">
    <source>
        <dbReference type="RuleBase" id="RU004249"/>
    </source>
</evidence>
<evidence type="ECO:0000256" key="6">
    <source>
        <dbReference type="ARBA" id="ARBA00022605"/>
    </source>
</evidence>
<keyword evidence="8" id="KW-0547">Nucleotide-binding</keyword>
<dbReference type="InterPro" id="IPR018042">
    <property type="entry name" value="Aspartate_kinase_CS"/>
</dbReference>
<evidence type="ECO:0000259" key="16">
    <source>
        <dbReference type="Pfam" id="PF00696"/>
    </source>
</evidence>
<comment type="pathway">
    <text evidence="2 15">Amino-acid biosynthesis; L-lysine biosynthesis via DAP pathway; (S)-tetrahydrodipicolinate from L-aspartate: step 1/4.</text>
</comment>
<evidence type="ECO:0000256" key="5">
    <source>
        <dbReference type="ARBA" id="ARBA00010122"/>
    </source>
</evidence>
<dbReference type="GO" id="GO:0009089">
    <property type="term" value="P:lysine biosynthetic process via diaminopimelate"/>
    <property type="evidence" value="ECO:0007669"/>
    <property type="project" value="TreeGrafter"/>
</dbReference>
<keyword evidence="7 14" id="KW-0808">Transferase</keyword>
<keyword evidence="6 15" id="KW-0028">Amino-acid biosynthesis</keyword>
<evidence type="ECO:0000256" key="8">
    <source>
        <dbReference type="ARBA" id="ARBA00022741"/>
    </source>
</evidence>
<evidence type="ECO:0000256" key="2">
    <source>
        <dbReference type="ARBA" id="ARBA00004766"/>
    </source>
</evidence>
<evidence type="ECO:0000256" key="12">
    <source>
        <dbReference type="ARBA" id="ARBA00023154"/>
    </source>
</evidence>
<keyword evidence="12" id="KW-0457">Lysine biosynthesis</keyword>
<gene>
    <name evidence="17" type="ORF">K8V01_00170</name>
</gene>
<dbReference type="InterPro" id="IPR001341">
    <property type="entry name" value="Asp_kinase"/>
</dbReference>
<name>A0A921MJ69_9FIRM</name>
<dbReference type="EC" id="2.7.2.4" evidence="14"/>
<comment type="similarity">
    <text evidence="5 14">Belongs to the aspartokinase family.</text>
</comment>
<evidence type="ECO:0000313" key="18">
    <source>
        <dbReference type="Proteomes" id="UP000760668"/>
    </source>
</evidence>
<proteinExistence type="inferred from homology"/>
<dbReference type="GO" id="GO:0005524">
    <property type="term" value="F:ATP binding"/>
    <property type="evidence" value="ECO:0007669"/>
    <property type="project" value="UniProtKB-KW"/>
</dbReference>
<evidence type="ECO:0000313" key="17">
    <source>
        <dbReference type="EMBL" id="HJG85435.1"/>
    </source>
</evidence>
<keyword evidence="9 14" id="KW-0418">Kinase</keyword>
<dbReference type="EMBL" id="DYUC01000001">
    <property type="protein sequence ID" value="HJG85435.1"/>
    <property type="molecule type" value="Genomic_DNA"/>
</dbReference>
<dbReference type="RefSeq" id="WP_304247085.1">
    <property type="nucleotide sequence ID" value="NZ_DYUC01000001.1"/>
</dbReference>
<dbReference type="SUPFAM" id="SSF53633">
    <property type="entry name" value="Carbamate kinase-like"/>
    <property type="match status" value="1"/>
</dbReference>
<dbReference type="NCBIfam" id="NF005155">
    <property type="entry name" value="PRK06635.1-4"/>
    <property type="match status" value="1"/>
</dbReference>
<organism evidence="17 18">
    <name type="scientific">Pseudoflavonifractor capillosus</name>
    <dbReference type="NCBI Taxonomy" id="106588"/>
    <lineage>
        <taxon>Bacteria</taxon>
        <taxon>Bacillati</taxon>
        <taxon>Bacillota</taxon>
        <taxon>Clostridia</taxon>
        <taxon>Eubacteriales</taxon>
        <taxon>Oscillospiraceae</taxon>
        <taxon>Pseudoflavonifractor</taxon>
    </lineage>
</organism>
<sequence length="252" mass="27192">MGLIVQKFGGSSVADADKIRNVARIITETYRRGHSVVAVLSAQGDTTDDLIAKAAEINPNGSKREMDMLLSTGEQISCSLCAMAIEAMGYPVISLTGWQAGVRTNSAYSNARIKRVAPERILAELDKKCIVIVTGFQGINKYDDITTLGRGGSDTSAVALAASLHADLCQIYTDVDGVYTADPRHVEGAKKLDEITFDEMLELATLGAQVLHNRSVEMAKRYNVNLEVLSSFSGNPGTKVKEVVKNVEKMHV</sequence>
<evidence type="ECO:0000256" key="1">
    <source>
        <dbReference type="ARBA" id="ARBA00003121"/>
    </source>
</evidence>
<dbReference type="NCBIfam" id="TIGR00657">
    <property type="entry name" value="asp_kinases"/>
    <property type="match status" value="1"/>
</dbReference>
<dbReference type="GO" id="GO:0009090">
    <property type="term" value="P:homoserine biosynthetic process"/>
    <property type="evidence" value="ECO:0007669"/>
    <property type="project" value="TreeGrafter"/>
</dbReference>
<dbReference type="Proteomes" id="UP000760668">
    <property type="component" value="Unassembled WGS sequence"/>
</dbReference>
<evidence type="ECO:0000256" key="14">
    <source>
        <dbReference type="RuleBase" id="RU003448"/>
    </source>
</evidence>
<dbReference type="PANTHER" id="PTHR21499:SF68">
    <property type="entry name" value="ASPARTOKINASE 2"/>
    <property type="match status" value="1"/>
</dbReference>
<dbReference type="FunFam" id="3.40.1160.10:FF:000002">
    <property type="entry name" value="Aspartokinase"/>
    <property type="match status" value="1"/>
</dbReference>
<dbReference type="InterPro" id="IPR041740">
    <property type="entry name" value="AKii-LysC-BS"/>
</dbReference>
<evidence type="ECO:0000256" key="4">
    <source>
        <dbReference type="ARBA" id="ARBA00005139"/>
    </source>
</evidence>
<evidence type="ECO:0000256" key="11">
    <source>
        <dbReference type="ARBA" id="ARBA00022915"/>
    </source>
</evidence>
<dbReference type="GO" id="GO:0019877">
    <property type="term" value="P:diaminopimelate biosynthetic process"/>
    <property type="evidence" value="ECO:0007669"/>
    <property type="project" value="UniProtKB-KW"/>
</dbReference>
<evidence type="ECO:0000256" key="13">
    <source>
        <dbReference type="ARBA" id="ARBA00047872"/>
    </source>
</evidence>
<keyword evidence="10" id="KW-0067">ATP-binding</keyword>
<comment type="catalytic activity">
    <reaction evidence="13 14">
        <text>L-aspartate + ATP = 4-phospho-L-aspartate + ADP</text>
        <dbReference type="Rhea" id="RHEA:23776"/>
        <dbReference type="ChEBI" id="CHEBI:29991"/>
        <dbReference type="ChEBI" id="CHEBI:30616"/>
        <dbReference type="ChEBI" id="CHEBI:57535"/>
        <dbReference type="ChEBI" id="CHEBI:456216"/>
        <dbReference type="EC" id="2.7.2.4"/>
    </reaction>
</comment>
<dbReference type="GO" id="GO:0004072">
    <property type="term" value="F:aspartate kinase activity"/>
    <property type="evidence" value="ECO:0007669"/>
    <property type="project" value="UniProtKB-EC"/>
</dbReference>
<dbReference type="InterPro" id="IPR001048">
    <property type="entry name" value="Asp/Glu/Uridylate_kinase"/>
</dbReference>
<dbReference type="GO" id="GO:0005829">
    <property type="term" value="C:cytosol"/>
    <property type="evidence" value="ECO:0007669"/>
    <property type="project" value="TreeGrafter"/>
</dbReference>
<comment type="pathway">
    <text evidence="3 15">Amino-acid biosynthesis; L-methionine biosynthesis via de novo pathway; L-homoserine from L-aspartate: step 1/3.</text>
</comment>
<comment type="pathway">
    <text evidence="4 15">Amino-acid biosynthesis; L-threonine biosynthesis; L-threonine from L-aspartate: step 1/5.</text>
</comment>